<feature type="region of interest" description="Disordered" evidence="1">
    <location>
        <begin position="186"/>
        <end position="227"/>
    </location>
</feature>
<evidence type="ECO:0000256" key="2">
    <source>
        <dbReference type="SAM" id="Phobius"/>
    </source>
</evidence>
<proteinExistence type="predicted"/>
<organism evidence="3 4">
    <name type="scientific">Arthrobacter ginkgonis</name>
    <dbReference type="NCBI Taxonomy" id="1630594"/>
    <lineage>
        <taxon>Bacteria</taxon>
        <taxon>Bacillati</taxon>
        <taxon>Actinomycetota</taxon>
        <taxon>Actinomycetes</taxon>
        <taxon>Micrococcales</taxon>
        <taxon>Micrococcaceae</taxon>
        <taxon>Arthrobacter</taxon>
    </lineage>
</organism>
<accession>A0ABP7CBR7</accession>
<feature type="compositionally biased region" description="Pro residues" evidence="1">
    <location>
        <begin position="418"/>
        <end position="430"/>
    </location>
</feature>
<feature type="compositionally biased region" description="Basic and acidic residues" evidence="1">
    <location>
        <begin position="397"/>
        <end position="408"/>
    </location>
</feature>
<evidence type="ECO:0008006" key="5">
    <source>
        <dbReference type="Google" id="ProtNLM"/>
    </source>
</evidence>
<reference evidence="4" key="1">
    <citation type="journal article" date="2019" name="Int. J. Syst. Evol. Microbiol.">
        <title>The Global Catalogue of Microorganisms (GCM) 10K type strain sequencing project: providing services to taxonomists for standard genome sequencing and annotation.</title>
        <authorList>
            <consortium name="The Broad Institute Genomics Platform"/>
            <consortium name="The Broad Institute Genome Sequencing Center for Infectious Disease"/>
            <person name="Wu L."/>
            <person name="Ma J."/>
        </authorList>
    </citation>
    <scope>NUCLEOTIDE SEQUENCE [LARGE SCALE GENOMIC DNA]</scope>
    <source>
        <strain evidence="4">JCM 30742</strain>
    </source>
</reference>
<feature type="region of interest" description="Disordered" evidence="1">
    <location>
        <begin position="281"/>
        <end position="453"/>
    </location>
</feature>
<dbReference type="RefSeq" id="WP_345150685.1">
    <property type="nucleotide sequence ID" value="NZ_BAABEO010000012.1"/>
</dbReference>
<feature type="transmembrane region" description="Helical" evidence="2">
    <location>
        <begin position="20"/>
        <end position="41"/>
    </location>
</feature>
<feature type="compositionally biased region" description="Low complexity" evidence="1">
    <location>
        <begin position="431"/>
        <end position="447"/>
    </location>
</feature>
<protein>
    <recommendedName>
        <fullName evidence="5">LysM domain-containing protein</fullName>
    </recommendedName>
</protein>
<evidence type="ECO:0000313" key="3">
    <source>
        <dbReference type="EMBL" id="GAA3683292.1"/>
    </source>
</evidence>
<keyword evidence="2" id="KW-0812">Transmembrane</keyword>
<comment type="caution">
    <text evidence="3">The sequence shown here is derived from an EMBL/GenBank/DDBJ whole genome shotgun (WGS) entry which is preliminary data.</text>
</comment>
<dbReference type="InterPro" id="IPR045596">
    <property type="entry name" value="DUF6459"/>
</dbReference>
<feature type="compositionally biased region" description="Polar residues" evidence="1">
    <location>
        <begin position="303"/>
        <end position="316"/>
    </location>
</feature>
<gene>
    <name evidence="3" type="ORF">GCM10023081_21500</name>
</gene>
<keyword evidence="4" id="KW-1185">Reference proteome</keyword>
<dbReference type="Pfam" id="PF20060">
    <property type="entry name" value="DUF6459"/>
    <property type="match status" value="1"/>
</dbReference>
<evidence type="ECO:0000313" key="4">
    <source>
        <dbReference type="Proteomes" id="UP001500752"/>
    </source>
</evidence>
<feature type="transmembrane region" description="Helical" evidence="2">
    <location>
        <begin position="93"/>
        <end position="122"/>
    </location>
</feature>
<dbReference type="Proteomes" id="UP001500752">
    <property type="component" value="Unassembled WGS sequence"/>
</dbReference>
<dbReference type="EMBL" id="BAABEO010000012">
    <property type="protein sequence ID" value="GAA3683292.1"/>
    <property type="molecule type" value="Genomic_DNA"/>
</dbReference>
<evidence type="ECO:0000256" key="1">
    <source>
        <dbReference type="SAM" id="MobiDB-lite"/>
    </source>
</evidence>
<name>A0ABP7CBR7_9MICC</name>
<keyword evidence="2" id="KW-1133">Transmembrane helix</keyword>
<keyword evidence="2" id="KW-0472">Membrane</keyword>
<sequence length="563" mass="58413">MGPTTDASPSPSRGRHARAVAALAASIGAPAALLLAAGLQLGEGVGRVFRFGGSLFGDSPSTFPPGPFGGSPFSAGVFSGSLFSASPAEVDRFAAGGVVLLALAVVAWWLLAWAAAVASALLHRAGRPAAARRVGRLSPRSIRRVAAAALGVHLVLAPAAHADAPFHAPVPVPAAVPVPAVGAEAAAGAKSTESGDGVPDPRWTPERPATPLERVLGGGRDGAAREAEGAAQEVVVRAGDSLWSVAARSLGGHATAAEIAREWPRWYRANRAAVGETPTCCWSEPSWSGPAAPPVRSKCGRSKSGTSIRGSRTSIHQHPVVKGAPPRPFREEPAMSASPDASHPEAGPNHPTPNQTRPNHTDSNHTGQARPIPHDSGPAHLAARPAGPQVPRTAVRRFADVVPLRRTDPPSARSAAPWPGPHRVPVPAGPVPGSVPGAAPAPGAGQAEADRAEQRQVAQVVHMVAQAVFESLAGARPVHQLARWLDAENFEKLRLRVELTRAARPARTAGARGPVVRRTRVCRVAEGCYEAAVVVAEPERVRAAALRIERRRGQWRVCELEIG</sequence>